<dbReference type="SUPFAM" id="SSF55781">
    <property type="entry name" value="GAF domain-like"/>
    <property type="match status" value="2"/>
</dbReference>
<protein>
    <recommendedName>
        <fullName evidence="3">GAF domain-containing protein</fullName>
    </recommendedName>
</protein>
<dbReference type="PANTHER" id="PTHR43156">
    <property type="entry name" value="STAGE II SPORULATION PROTEIN E-RELATED"/>
    <property type="match status" value="1"/>
</dbReference>
<dbReference type="Gene3D" id="3.30.450.40">
    <property type="match status" value="2"/>
</dbReference>
<keyword evidence="5" id="KW-1185">Reference proteome</keyword>
<evidence type="ECO:0000256" key="1">
    <source>
        <dbReference type="ARBA" id="ARBA00022801"/>
    </source>
</evidence>
<dbReference type="Proteomes" id="UP001162734">
    <property type="component" value="Chromosome"/>
</dbReference>
<proteinExistence type="predicted"/>
<sequence>MRVTLGTPLRPTADPSLSGLSQAERAARALAESRRTTEEPLLLRLLTDSVDYRGTLRTVVAALVPSVADWCFIDLIDHEGVPRRVEVGHADPTKGDLASRMRALPMGVDWSTPSVQSMRDRSPRLIRQIDASVLAWATHDESHLEILRAIGPNSMIILPLQSRDRIIGAITLIRSTTLPGFDESNLVALREVAGPAALAIDNARRMADERAARIAAQQEVDVERHERILAQEGVARLRRLQSVAASLSAPLPPVVAARVAFENGFSMLEPSRGTLVGLRADGALEMLYAYGWPADLLERWRVFPADAPALVAEAHRTQTPIFIDTVDALQNAYPNVQELPKLLGDQARAVVPLLCDGRSLGAVGLAFRKSRRLDDGEREFMIAVGHLLAQAIARAALRG</sequence>
<keyword evidence="1" id="KW-0378">Hydrolase</keyword>
<gene>
    <name evidence="4" type="ORF">AMPC_32920</name>
</gene>
<dbReference type="InterPro" id="IPR052016">
    <property type="entry name" value="Bact_Sigma-Reg"/>
</dbReference>
<dbReference type="InterPro" id="IPR003018">
    <property type="entry name" value="GAF"/>
</dbReference>
<dbReference type="Pfam" id="PF13185">
    <property type="entry name" value="GAF_2"/>
    <property type="match status" value="2"/>
</dbReference>
<feature type="region of interest" description="Disordered" evidence="2">
    <location>
        <begin position="1"/>
        <end position="21"/>
    </location>
</feature>
<evidence type="ECO:0000259" key="3">
    <source>
        <dbReference type="SMART" id="SM00065"/>
    </source>
</evidence>
<reference evidence="5" key="1">
    <citation type="journal article" date="2022" name="Int. J. Syst. Evol. Microbiol.">
        <title>Anaeromyxobacter oryzae sp. nov., Anaeromyxobacter diazotrophicus sp. nov. and Anaeromyxobacter paludicola sp. nov., isolated from paddy soils.</title>
        <authorList>
            <person name="Itoh H."/>
            <person name="Xu Z."/>
            <person name="Mise K."/>
            <person name="Masuda Y."/>
            <person name="Ushijima N."/>
            <person name="Hayakawa C."/>
            <person name="Shiratori Y."/>
            <person name="Senoo K."/>
        </authorList>
    </citation>
    <scope>NUCLEOTIDE SEQUENCE [LARGE SCALE GENOMIC DNA]</scope>
    <source>
        <strain evidence="5">Red630</strain>
    </source>
</reference>
<dbReference type="InterPro" id="IPR029016">
    <property type="entry name" value="GAF-like_dom_sf"/>
</dbReference>
<organism evidence="4 5">
    <name type="scientific">Anaeromyxobacter paludicola</name>
    <dbReference type="NCBI Taxonomy" id="2918171"/>
    <lineage>
        <taxon>Bacteria</taxon>
        <taxon>Pseudomonadati</taxon>
        <taxon>Myxococcota</taxon>
        <taxon>Myxococcia</taxon>
        <taxon>Myxococcales</taxon>
        <taxon>Cystobacterineae</taxon>
        <taxon>Anaeromyxobacteraceae</taxon>
        <taxon>Anaeromyxobacter</taxon>
    </lineage>
</organism>
<evidence type="ECO:0000256" key="2">
    <source>
        <dbReference type="SAM" id="MobiDB-lite"/>
    </source>
</evidence>
<dbReference type="PANTHER" id="PTHR43156:SF2">
    <property type="entry name" value="STAGE II SPORULATION PROTEIN E"/>
    <property type="match status" value="1"/>
</dbReference>
<accession>A0ABN6NAB7</accession>
<dbReference type="RefSeq" id="WP_248342572.1">
    <property type="nucleotide sequence ID" value="NZ_AP025592.1"/>
</dbReference>
<feature type="domain" description="GAF" evidence="3">
    <location>
        <begin position="247"/>
        <end position="398"/>
    </location>
</feature>
<evidence type="ECO:0000313" key="5">
    <source>
        <dbReference type="Proteomes" id="UP001162734"/>
    </source>
</evidence>
<feature type="domain" description="GAF" evidence="3">
    <location>
        <begin position="51"/>
        <end position="210"/>
    </location>
</feature>
<dbReference type="EMBL" id="AP025592">
    <property type="protein sequence ID" value="BDG10179.1"/>
    <property type="molecule type" value="Genomic_DNA"/>
</dbReference>
<evidence type="ECO:0000313" key="4">
    <source>
        <dbReference type="EMBL" id="BDG10179.1"/>
    </source>
</evidence>
<dbReference type="SMART" id="SM00065">
    <property type="entry name" value="GAF"/>
    <property type="match status" value="2"/>
</dbReference>
<name>A0ABN6NAB7_9BACT</name>